<gene>
    <name evidence="4" type="ORF">AURANDRAFT_58864</name>
</gene>
<evidence type="ECO:0008006" key="6">
    <source>
        <dbReference type="Google" id="ProtNLM"/>
    </source>
</evidence>
<keyword evidence="3" id="KW-0687">Ribonucleoprotein</keyword>
<dbReference type="OrthoDB" id="1882297at2759"/>
<dbReference type="GO" id="GO:0017148">
    <property type="term" value="P:negative regulation of translation"/>
    <property type="evidence" value="ECO:0007669"/>
    <property type="project" value="TreeGrafter"/>
</dbReference>
<dbReference type="InterPro" id="IPR036899">
    <property type="entry name" value="Ribosomal_uL13_sf"/>
</dbReference>
<dbReference type="RefSeq" id="XP_009035047.1">
    <property type="nucleotide sequence ID" value="XM_009036799.1"/>
</dbReference>
<dbReference type="KEGG" id="aaf:AURANDRAFT_58864"/>
<dbReference type="GO" id="GO:0003735">
    <property type="term" value="F:structural constituent of ribosome"/>
    <property type="evidence" value="ECO:0007669"/>
    <property type="project" value="InterPro"/>
</dbReference>
<dbReference type="SUPFAM" id="SSF52161">
    <property type="entry name" value="Ribosomal protein L13"/>
    <property type="match status" value="1"/>
</dbReference>
<reference evidence="4 5" key="1">
    <citation type="journal article" date="2011" name="Proc. Natl. Acad. Sci. U.S.A.">
        <title>Niche of harmful alga Aureococcus anophagefferens revealed through ecogenomics.</title>
        <authorList>
            <person name="Gobler C.J."/>
            <person name="Berry D.L."/>
            <person name="Dyhrman S.T."/>
            <person name="Wilhelm S.W."/>
            <person name="Salamov A."/>
            <person name="Lobanov A.V."/>
            <person name="Zhang Y."/>
            <person name="Collier J.L."/>
            <person name="Wurch L.L."/>
            <person name="Kustka A.B."/>
            <person name="Dill B.D."/>
            <person name="Shah M."/>
            <person name="VerBerkmoes N.C."/>
            <person name="Kuo A."/>
            <person name="Terry A."/>
            <person name="Pangilinan J."/>
            <person name="Lindquist E.A."/>
            <person name="Lucas S."/>
            <person name="Paulsen I.T."/>
            <person name="Hattenrath-Lehmann T.K."/>
            <person name="Talmage S.C."/>
            <person name="Walker E.A."/>
            <person name="Koch F."/>
            <person name="Burson A.M."/>
            <person name="Marcoval M.A."/>
            <person name="Tang Y.Z."/>
            <person name="Lecleir G.R."/>
            <person name="Coyne K.J."/>
            <person name="Berg G.M."/>
            <person name="Bertrand E.M."/>
            <person name="Saito M.A."/>
            <person name="Gladyshev V.N."/>
            <person name="Grigoriev I.V."/>
        </authorList>
    </citation>
    <scope>NUCLEOTIDE SEQUENCE [LARGE SCALE GENOMIC DNA]</scope>
    <source>
        <strain evidence="5">CCMP 1984</strain>
    </source>
</reference>
<dbReference type="GO" id="GO:0022625">
    <property type="term" value="C:cytosolic large ribosomal subunit"/>
    <property type="evidence" value="ECO:0007669"/>
    <property type="project" value="TreeGrafter"/>
</dbReference>
<evidence type="ECO:0000256" key="1">
    <source>
        <dbReference type="ARBA" id="ARBA00006227"/>
    </source>
</evidence>
<dbReference type="FunCoup" id="F0Y3B4">
    <property type="interactions" value="419"/>
</dbReference>
<sequence length="199" mass="22306">MVFQDSVLVDGRTHMLGRLASIIAKELLCGQKVVVVRCEQLCVSGSLVRNKVKFTAFLKKRTNTNPKRGPIHYRSPARMLWRTVRGMLPHKTHRGQQALARLQCFEGVPPPYDKMKKMVVPEALKVLRLKPGRRFTVLARLASEFGWKHEALIAKMEEKRVARSAEFYAAKKSATALKAKATAAADLSKVADVLEAFGH</sequence>
<dbReference type="PANTHER" id="PTHR11545">
    <property type="entry name" value="RIBOSOMAL PROTEIN L13"/>
    <property type="match status" value="1"/>
</dbReference>
<dbReference type="CDD" id="cd00392">
    <property type="entry name" value="Ribosomal_L13"/>
    <property type="match status" value="1"/>
</dbReference>
<dbReference type="InterPro" id="IPR005822">
    <property type="entry name" value="Ribosomal_uL13"/>
</dbReference>
<dbReference type="GeneID" id="20222677"/>
<dbReference type="GO" id="GO:0003729">
    <property type="term" value="F:mRNA binding"/>
    <property type="evidence" value="ECO:0007669"/>
    <property type="project" value="TreeGrafter"/>
</dbReference>
<evidence type="ECO:0000256" key="2">
    <source>
        <dbReference type="ARBA" id="ARBA00022980"/>
    </source>
</evidence>
<keyword evidence="2" id="KW-0689">Ribosomal protein</keyword>
<dbReference type="OMA" id="GMLPWKT"/>
<protein>
    <recommendedName>
        <fullName evidence="6">60S ribosomal protein L13a</fullName>
    </recommendedName>
</protein>
<accession>F0Y3B4</accession>
<evidence type="ECO:0000256" key="3">
    <source>
        <dbReference type="ARBA" id="ARBA00023274"/>
    </source>
</evidence>
<dbReference type="Gene3D" id="3.90.1180.10">
    <property type="entry name" value="Ribosomal protein L13"/>
    <property type="match status" value="1"/>
</dbReference>
<evidence type="ECO:0000313" key="4">
    <source>
        <dbReference type="EMBL" id="EGB10230.1"/>
    </source>
</evidence>
<dbReference type="PANTHER" id="PTHR11545:SF3">
    <property type="entry name" value="LARGE RIBOSOMAL SUBUNIT PROTEIN UL13"/>
    <property type="match status" value="1"/>
</dbReference>
<comment type="similarity">
    <text evidence="1">Belongs to the universal ribosomal protein uL13 family.</text>
</comment>
<dbReference type="AlphaFoldDB" id="F0Y3B4"/>
<dbReference type="NCBIfam" id="TIGR01077">
    <property type="entry name" value="L13_A_E"/>
    <property type="match status" value="1"/>
</dbReference>
<dbReference type="EMBL" id="GL833124">
    <property type="protein sequence ID" value="EGB10230.1"/>
    <property type="molecule type" value="Genomic_DNA"/>
</dbReference>
<dbReference type="GO" id="GO:0006412">
    <property type="term" value="P:translation"/>
    <property type="evidence" value="ECO:0007669"/>
    <property type="project" value="InterPro"/>
</dbReference>
<name>F0Y3B4_AURAN</name>
<dbReference type="eggNOG" id="KOG3204">
    <property type="taxonomic scope" value="Eukaryota"/>
</dbReference>
<dbReference type="HAMAP" id="MF_01366">
    <property type="entry name" value="Ribosomal_uL13"/>
    <property type="match status" value="1"/>
</dbReference>
<evidence type="ECO:0000313" key="5">
    <source>
        <dbReference type="Proteomes" id="UP000002729"/>
    </source>
</evidence>
<organism evidence="5">
    <name type="scientific">Aureococcus anophagefferens</name>
    <name type="common">Harmful bloom alga</name>
    <dbReference type="NCBI Taxonomy" id="44056"/>
    <lineage>
        <taxon>Eukaryota</taxon>
        <taxon>Sar</taxon>
        <taxon>Stramenopiles</taxon>
        <taxon>Ochrophyta</taxon>
        <taxon>Pelagophyceae</taxon>
        <taxon>Pelagomonadales</taxon>
        <taxon>Pelagomonadaceae</taxon>
        <taxon>Aureococcus</taxon>
    </lineage>
</organism>
<dbReference type="FunFam" id="3.90.1180.10:FF:000009">
    <property type="entry name" value="60S ribosomal protein L13a"/>
    <property type="match status" value="1"/>
</dbReference>
<dbReference type="InterPro" id="IPR005755">
    <property type="entry name" value="Ribosomal_uL13_euk/arc"/>
</dbReference>
<proteinExistence type="inferred from homology"/>
<dbReference type="Pfam" id="PF00572">
    <property type="entry name" value="Ribosomal_L13"/>
    <property type="match status" value="1"/>
</dbReference>
<dbReference type="InParanoid" id="F0Y3B4"/>
<dbReference type="Gene3D" id="6.10.250.3250">
    <property type="match status" value="1"/>
</dbReference>
<keyword evidence="5" id="KW-1185">Reference proteome</keyword>
<dbReference type="Proteomes" id="UP000002729">
    <property type="component" value="Unassembled WGS sequence"/>
</dbReference>